<feature type="coiled-coil region" evidence="1">
    <location>
        <begin position="101"/>
        <end position="182"/>
    </location>
</feature>
<dbReference type="VEuPathDB" id="TriTrypDB:C4B63_27g163"/>
<name>A0A2V2VD76_TRYCR</name>
<dbReference type="VEuPathDB" id="TriTrypDB:TcCLB.511481.30"/>
<evidence type="ECO:0000313" key="3">
    <source>
        <dbReference type="EMBL" id="PWU94309.1"/>
    </source>
</evidence>
<dbReference type="VEuPathDB" id="TriTrypDB:ECC02_006058"/>
<organism evidence="3 4">
    <name type="scientific">Trypanosoma cruzi</name>
    <dbReference type="NCBI Taxonomy" id="5693"/>
    <lineage>
        <taxon>Eukaryota</taxon>
        <taxon>Discoba</taxon>
        <taxon>Euglenozoa</taxon>
        <taxon>Kinetoplastea</taxon>
        <taxon>Metakinetoplastina</taxon>
        <taxon>Trypanosomatida</taxon>
        <taxon>Trypanosomatidae</taxon>
        <taxon>Trypanosoma</taxon>
        <taxon>Schizotrypanum</taxon>
    </lineage>
</organism>
<accession>A0A2V2VD76</accession>
<dbReference type="VEuPathDB" id="TriTrypDB:TCSYLVIO_006464"/>
<proteinExistence type="predicted"/>
<keyword evidence="1" id="KW-0175">Coiled coil</keyword>
<dbReference type="VEuPathDB" id="TriTrypDB:TcCL_NonESM07969"/>
<evidence type="ECO:0000256" key="1">
    <source>
        <dbReference type="SAM" id="Coils"/>
    </source>
</evidence>
<dbReference type="VEuPathDB" id="TriTrypDB:TcG_09284"/>
<dbReference type="AlphaFoldDB" id="A0A2V2VD76"/>
<reference evidence="3 4" key="1">
    <citation type="journal article" date="2018" name="Microb. Genom.">
        <title>Expanding an expanded genome: long-read sequencing of Trypanosoma cruzi.</title>
        <authorList>
            <person name="Berna L."/>
            <person name="Rodriguez M."/>
            <person name="Chiribao M.L."/>
            <person name="Parodi-Talice A."/>
            <person name="Pita S."/>
            <person name="Rijo G."/>
            <person name="Alvarez-Valin F."/>
            <person name="Robello C."/>
        </authorList>
    </citation>
    <scope>NUCLEOTIDE SEQUENCE [LARGE SCALE GENOMIC DNA]</scope>
    <source>
        <strain evidence="3 4">Dm28c</strain>
    </source>
</reference>
<sequence>MAMSAGKAQRLPKVAPLSSKAYGKRNEGDWKSTLKLFVEEVSRLKEETDALKSTRNDIEASWQKAVEKMKILTDENCLSQHALESLLDEERKKSLAVVKEKEDLLVKLKCADEKCAAKEKEVRRLADMVETEKIRHSVSVALHEKAMEKKETQYRAELHLQEKRLEEMQHELQQQLKRQESELLAKDILLEKERKRWRNWHEGYENENSSDMPQIKGASCACRLSPEATMNFADISSSTPFMAHVPFSVPPDDDDARNVSKKSRLEAARQQLRRINGKSKEDVTLISLSKLNHLQEHFRH</sequence>
<feature type="region of interest" description="Disordered" evidence="2">
    <location>
        <begin position="1"/>
        <end position="25"/>
    </location>
</feature>
<dbReference type="VEuPathDB" id="TriTrypDB:TCDM_14308"/>
<dbReference type="VEuPathDB" id="TriTrypDB:TcCLB.504005.29"/>
<protein>
    <submittedName>
        <fullName evidence="3">Uncharacterized protein</fullName>
    </submittedName>
</protein>
<gene>
    <name evidence="3" type="ORF">C4B63_27g163</name>
</gene>
<dbReference type="EMBL" id="PRFA01000027">
    <property type="protein sequence ID" value="PWU94309.1"/>
    <property type="molecule type" value="Genomic_DNA"/>
</dbReference>
<dbReference type="VEuPathDB" id="TriTrypDB:TcBrA4_0109480"/>
<dbReference type="VEuPathDB" id="TriTrypDB:TcYC6_0035910"/>
<dbReference type="Proteomes" id="UP000246121">
    <property type="component" value="Unassembled WGS sequence"/>
</dbReference>
<dbReference type="VEuPathDB" id="TriTrypDB:Tc_MARK_5202"/>
<dbReference type="VEuPathDB" id="TriTrypDB:C3747_74g58"/>
<comment type="caution">
    <text evidence="3">The sequence shown here is derived from an EMBL/GenBank/DDBJ whole genome shotgun (WGS) entry which is preliminary data.</text>
</comment>
<evidence type="ECO:0000313" key="4">
    <source>
        <dbReference type="Proteomes" id="UP000246121"/>
    </source>
</evidence>
<evidence type="ECO:0000256" key="2">
    <source>
        <dbReference type="SAM" id="MobiDB-lite"/>
    </source>
</evidence>
<dbReference type="VEuPathDB" id="TriTrypDB:BCY84_01302"/>